<dbReference type="Pfam" id="PF00226">
    <property type="entry name" value="DnaJ"/>
    <property type="match status" value="1"/>
</dbReference>
<evidence type="ECO:0000256" key="1">
    <source>
        <dbReference type="ARBA" id="ARBA00022705"/>
    </source>
</evidence>
<sequence length="284" mass="32461">MDLQEAYKTLGVSEKSSDEEIDKQYMIWVKREHANKKNQDNKTKPFDIDKINDAYQVIKSHREPGSNSQKELRSFQGKADHFFHYYKFHTLGAVVLIIVCIIAVQNFLNHRQEQEAMASLPPADLSIMLYGGYFDAEADKDQLSENMLAQFPDWQRVKITLNYLPGGSGDAMNRGRQEKSVAILATERPDVYIMDKNIFEQHVQGGMFKPLEQLESSNKKVQDNKLLHSTTEQNQTDHIYGVVVPDNRLFDGMEINEGEKVAAVRRDAENTANAMELMELLASD</sequence>
<feature type="domain" description="J" evidence="4">
    <location>
        <begin position="5"/>
        <end position="76"/>
    </location>
</feature>
<keyword evidence="1" id="KW-0235">DNA replication</keyword>
<dbReference type="PROSITE" id="PS50076">
    <property type="entry name" value="DNAJ_2"/>
    <property type="match status" value="1"/>
</dbReference>
<keyword evidence="3" id="KW-0812">Transmembrane</keyword>
<proteinExistence type="predicted"/>
<gene>
    <name evidence="5" type="ORF">MUN89_20810</name>
</gene>
<protein>
    <submittedName>
        <fullName evidence="5">J domain-containing protein</fullName>
    </submittedName>
</protein>
<dbReference type="InterPro" id="IPR001623">
    <property type="entry name" value="DnaJ_domain"/>
</dbReference>
<dbReference type="Proteomes" id="UP000831787">
    <property type="component" value="Chromosome"/>
</dbReference>
<organism evidence="5 6">
    <name type="scientific">Halobacillus salinarum</name>
    <dbReference type="NCBI Taxonomy" id="2932257"/>
    <lineage>
        <taxon>Bacteria</taxon>
        <taxon>Bacillati</taxon>
        <taxon>Bacillota</taxon>
        <taxon>Bacilli</taxon>
        <taxon>Bacillales</taxon>
        <taxon>Bacillaceae</taxon>
        <taxon>Halobacillus</taxon>
    </lineage>
</organism>
<accession>A0ABY4EJL3</accession>
<evidence type="ECO:0000259" key="4">
    <source>
        <dbReference type="PROSITE" id="PS50076"/>
    </source>
</evidence>
<dbReference type="Gene3D" id="1.10.287.110">
    <property type="entry name" value="DnaJ domain"/>
    <property type="match status" value="1"/>
</dbReference>
<feature type="transmembrane region" description="Helical" evidence="3">
    <location>
        <begin position="88"/>
        <end position="108"/>
    </location>
</feature>
<evidence type="ECO:0000313" key="5">
    <source>
        <dbReference type="EMBL" id="UOQ44263.1"/>
    </source>
</evidence>
<keyword evidence="3" id="KW-0472">Membrane</keyword>
<keyword evidence="3" id="KW-1133">Transmembrane helix</keyword>
<keyword evidence="2" id="KW-0346">Stress response</keyword>
<evidence type="ECO:0000313" key="6">
    <source>
        <dbReference type="Proteomes" id="UP000831787"/>
    </source>
</evidence>
<dbReference type="SUPFAM" id="SSF46565">
    <property type="entry name" value="Chaperone J-domain"/>
    <property type="match status" value="1"/>
</dbReference>
<dbReference type="InterPro" id="IPR036869">
    <property type="entry name" value="J_dom_sf"/>
</dbReference>
<name>A0ABY4EJL3_9BACI</name>
<dbReference type="CDD" id="cd06257">
    <property type="entry name" value="DnaJ"/>
    <property type="match status" value="1"/>
</dbReference>
<dbReference type="Gene3D" id="3.40.190.10">
    <property type="entry name" value="Periplasmic binding protein-like II"/>
    <property type="match status" value="1"/>
</dbReference>
<dbReference type="RefSeq" id="WP_244710081.1">
    <property type="nucleotide sequence ID" value="NZ_CP095073.1"/>
</dbReference>
<reference evidence="5 6" key="1">
    <citation type="submission" date="2022-04" db="EMBL/GenBank/DDBJ databases">
        <title>Halobacillus sp. isolated from saltern.</title>
        <authorList>
            <person name="Won M."/>
            <person name="Lee C.-M."/>
            <person name="Woen H.-Y."/>
            <person name="Kwon S.-W."/>
        </authorList>
    </citation>
    <scope>NUCLEOTIDE SEQUENCE [LARGE SCALE GENOMIC DNA]</scope>
    <source>
        <strain evidence="5 6">SSBR10-3</strain>
    </source>
</reference>
<dbReference type="EMBL" id="CP095073">
    <property type="protein sequence ID" value="UOQ44263.1"/>
    <property type="molecule type" value="Genomic_DNA"/>
</dbReference>
<keyword evidence="6" id="KW-1185">Reference proteome</keyword>
<evidence type="ECO:0000256" key="3">
    <source>
        <dbReference type="SAM" id="Phobius"/>
    </source>
</evidence>
<evidence type="ECO:0000256" key="2">
    <source>
        <dbReference type="ARBA" id="ARBA00023016"/>
    </source>
</evidence>